<keyword evidence="2" id="KW-1185">Reference proteome</keyword>
<evidence type="ECO:0000313" key="1">
    <source>
        <dbReference type="EnsemblPlants" id="Zm00001eb164770_P001"/>
    </source>
</evidence>
<reference evidence="2" key="1">
    <citation type="journal article" date="2009" name="Science">
        <title>The B73 maize genome: complexity, diversity, and dynamics.</title>
        <authorList>
            <person name="Schnable P.S."/>
            <person name="Ware D."/>
            <person name="Fulton R.S."/>
            <person name="Stein J.C."/>
            <person name="Wei F."/>
            <person name="Pasternak S."/>
            <person name="Liang C."/>
            <person name="Zhang J."/>
            <person name="Fulton L."/>
            <person name="Graves T.A."/>
            <person name="Minx P."/>
            <person name="Reily A.D."/>
            <person name="Courtney L."/>
            <person name="Kruchowski S.S."/>
            <person name="Tomlinson C."/>
            <person name="Strong C."/>
            <person name="Delehaunty K."/>
            <person name="Fronick C."/>
            <person name="Courtney B."/>
            <person name="Rock S.M."/>
            <person name="Belter E."/>
            <person name="Du F."/>
            <person name="Kim K."/>
            <person name="Abbott R.M."/>
            <person name="Cotton M."/>
            <person name="Levy A."/>
            <person name="Marchetto P."/>
            <person name="Ochoa K."/>
            <person name="Jackson S.M."/>
            <person name="Gillam B."/>
            <person name="Chen W."/>
            <person name="Yan L."/>
            <person name="Higginbotham J."/>
            <person name="Cardenas M."/>
            <person name="Waligorski J."/>
            <person name="Applebaum E."/>
            <person name="Phelps L."/>
            <person name="Falcone J."/>
            <person name="Kanchi K."/>
            <person name="Thane T."/>
            <person name="Scimone A."/>
            <person name="Thane N."/>
            <person name="Henke J."/>
            <person name="Wang T."/>
            <person name="Ruppert J."/>
            <person name="Shah N."/>
            <person name="Rotter K."/>
            <person name="Hodges J."/>
            <person name="Ingenthron E."/>
            <person name="Cordes M."/>
            <person name="Kohlberg S."/>
            <person name="Sgro J."/>
            <person name="Delgado B."/>
            <person name="Mead K."/>
            <person name="Chinwalla A."/>
            <person name="Leonard S."/>
            <person name="Crouse K."/>
            <person name="Collura K."/>
            <person name="Kudrna D."/>
            <person name="Currie J."/>
            <person name="He R."/>
            <person name="Angelova A."/>
            <person name="Rajasekar S."/>
            <person name="Mueller T."/>
            <person name="Lomeli R."/>
            <person name="Scara G."/>
            <person name="Ko A."/>
            <person name="Delaney K."/>
            <person name="Wissotski M."/>
            <person name="Lopez G."/>
            <person name="Campos D."/>
            <person name="Braidotti M."/>
            <person name="Ashley E."/>
            <person name="Golser W."/>
            <person name="Kim H."/>
            <person name="Lee S."/>
            <person name="Lin J."/>
            <person name="Dujmic Z."/>
            <person name="Kim W."/>
            <person name="Talag J."/>
            <person name="Zuccolo A."/>
            <person name="Fan C."/>
            <person name="Sebastian A."/>
            <person name="Kramer M."/>
            <person name="Spiegel L."/>
            <person name="Nascimento L."/>
            <person name="Zutavern T."/>
            <person name="Miller B."/>
            <person name="Ambroise C."/>
            <person name="Muller S."/>
            <person name="Spooner W."/>
            <person name="Narechania A."/>
            <person name="Ren L."/>
            <person name="Wei S."/>
            <person name="Kumari S."/>
            <person name="Faga B."/>
            <person name="Levy M.J."/>
            <person name="McMahan L."/>
            <person name="Van Buren P."/>
            <person name="Vaughn M.W."/>
            <person name="Ying K."/>
            <person name="Yeh C.-T."/>
            <person name="Emrich S.J."/>
            <person name="Jia Y."/>
            <person name="Kalyanaraman A."/>
            <person name="Hsia A.-P."/>
            <person name="Barbazuk W.B."/>
            <person name="Baucom R.S."/>
            <person name="Brutnell T.P."/>
            <person name="Carpita N.C."/>
            <person name="Chaparro C."/>
            <person name="Chia J.-M."/>
            <person name="Deragon J.-M."/>
            <person name="Estill J.C."/>
            <person name="Fu Y."/>
            <person name="Jeddeloh J.A."/>
            <person name="Han Y."/>
            <person name="Lee H."/>
            <person name="Li P."/>
            <person name="Lisch D.R."/>
            <person name="Liu S."/>
            <person name="Liu Z."/>
            <person name="Nagel D.H."/>
            <person name="McCann M.C."/>
            <person name="SanMiguel P."/>
            <person name="Myers A.M."/>
            <person name="Nettleton D."/>
            <person name="Nguyen J."/>
            <person name="Penning B.W."/>
            <person name="Ponnala L."/>
            <person name="Schneider K.L."/>
            <person name="Schwartz D.C."/>
            <person name="Sharma A."/>
            <person name="Soderlund C."/>
            <person name="Springer N.M."/>
            <person name="Sun Q."/>
            <person name="Wang H."/>
            <person name="Waterman M."/>
            <person name="Westerman R."/>
            <person name="Wolfgruber T.K."/>
            <person name="Yang L."/>
            <person name="Yu Y."/>
            <person name="Zhang L."/>
            <person name="Zhou S."/>
            <person name="Zhu Q."/>
            <person name="Bennetzen J.L."/>
            <person name="Dawe R.K."/>
            <person name="Jiang J."/>
            <person name="Jiang N."/>
            <person name="Presting G.G."/>
            <person name="Wessler S.R."/>
            <person name="Aluru S."/>
            <person name="Martienssen R.A."/>
            <person name="Clifton S.W."/>
            <person name="McCombie W.R."/>
            <person name="Wing R.A."/>
            <person name="Wilson R.K."/>
        </authorList>
    </citation>
    <scope>NUCLEOTIDE SEQUENCE [LARGE SCALE GENOMIC DNA]</scope>
    <source>
        <strain evidence="2">cv. B73</strain>
    </source>
</reference>
<dbReference type="InParanoid" id="A0A804NJC8"/>
<reference evidence="1" key="2">
    <citation type="submission" date="2019-07" db="EMBL/GenBank/DDBJ databases">
        <authorList>
            <person name="Seetharam A."/>
            <person name="Woodhouse M."/>
            <person name="Cannon E."/>
        </authorList>
    </citation>
    <scope>NUCLEOTIDE SEQUENCE [LARGE SCALE GENOMIC DNA]</scope>
    <source>
        <strain evidence="1">cv. B73</strain>
    </source>
</reference>
<protein>
    <submittedName>
        <fullName evidence="1">Uncharacterized protein</fullName>
    </submittedName>
</protein>
<dbReference type="Proteomes" id="UP000007305">
    <property type="component" value="Chromosome 4"/>
</dbReference>
<reference evidence="1" key="3">
    <citation type="submission" date="2021-05" db="UniProtKB">
        <authorList>
            <consortium name="EnsemblPlants"/>
        </authorList>
    </citation>
    <scope>IDENTIFICATION</scope>
    <source>
        <strain evidence="1">cv. B73</strain>
    </source>
</reference>
<accession>A0A804NJC8</accession>
<dbReference type="EnsemblPlants" id="Zm00001eb164770_T001">
    <property type="protein sequence ID" value="Zm00001eb164770_P001"/>
    <property type="gene ID" value="Zm00001eb164770"/>
</dbReference>
<proteinExistence type="predicted"/>
<sequence>MLLAIPDDHEQRLLLPGGEPKNLVEIDIIGAHSGRQRPVEVVQHAGQRQLQGGQREHVPRATSPTATKGKELVVWIHDDICRRTATIITVLEPLRREVKRPVPDLRVPAHGEGVDEHARPCRDMVAAKSAWRHGLPRNQQRDHRMQPEGLLDDGAEVVEVTDVRLLHGALVADDATYLVLRLLEDARVPEQLGHHPLQCGERRV</sequence>
<evidence type="ECO:0000313" key="2">
    <source>
        <dbReference type="Proteomes" id="UP000007305"/>
    </source>
</evidence>
<dbReference type="AlphaFoldDB" id="A0A804NJC8"/>
<organism evidence="1 2">
    <name type="scientific">Zea mays</name>
    <name type="common">Maize</name>
    <dbReference type="NCBI Taxonomy" id="4577"/>
    <lineage>
        <taxon>Eukaryota</taxon>
        <taxon>Viridiplantae</taxon>
        <taxon>Streptophyta</taxon>
        <taxon>Embryophyta</taxon>
        <taxon>Tracheophyta</taxon>
        <taxon>Spermatophyta</taxon>
        <taxon>Magnoliopsida</taxon>
        <taxon>Liliopsida</taxon>
        <taxon>Poales</taxon>
        <taxon>Poaceae</taxon>
        <taxon>PACMAD clade</taxon>
        <taxon>Panicoideae</taxon>
        <taxon>Andropogonodae</taxon>
        <taxon>Andropogoneae</taxon>
        <taxon>Tripsacinae</taxon>
        <taxon>Zea</taxon>
    </lineage>
</organism>
<dbReference type="FunCoup" id="A0A804NJC8">
    <property type="interactions" value="8"/>
</dbReference>
<dbReference type="Gramene" id="Zm00001eb164770_T001">
    <property type="protein sequence ID" value="Zm00001eb164770_P001"/>
    <property type="gene ID" value="Zm00001eb164770"/>
</dbReference>
<name>A0A804NJC8_MAIZE</name>